<proteinExistence type="predicted"/>
<sequence length="125" mass="14117">MARVLGGKYSPNNTFPKTNLGTNPSYTWRGIWEARDVVQLGIRKRIGNGSNTMIWSGPWIPRTQTRMVVSPHGGSRTDMRVAELNAPDGVSWNVPPVQLIFLPFEQDWILSIRLSCNSPDFNDFN</sequence>
<gene>
    <name evidence="1" type="ORF">RND81_02G098100</name>
</gene>
<organism evidence="1 2">
    <name type="scientific">Saponaria officinalis</name>
    <name type="common">Common soapwort</name>
    <name type="synonym">Lychnis saponaria</name>
    <dbReference type="NCBI Taxonomy" id="3572"/>
    <lineage>
        <taxon>Eukaryota</taxon>
        <taxon>Viridiplantae</taxon>
        <taxon>Streptophyta</taxon>
        <taxon>Embryophyta</taxon>
        <taxon>Tracheophyta</taxon>
        <taxon>Spermatophyta</taxon>
        <taxon>Magnoliopsida</taxon>
        <taxon>eudicotyledons</taxon>
        <taxon>Gunneridae</taxon>
        <taxon>Pentapetalae</taxon>
        <taxon>Caryophyllales</taxon>
        <taxon>Caryophyllaceae</taxon>
        <taxon>Caryophylleae</taxon>
        <taxon>Saponaria</taxon>
    </lineage>
</organism>
<evidence type="ECO:0000313" key="1">
    <source>
        <dbReference type="EMBL" id="KAK9749032.1"/>
    </source>
</evidence>
<evidence type="ECO:0000313" key="2">
    <source>
        <dbReference type="Proteomes" id="UP001443914"/>
    </source>
</evidence>
<accession>A0AAW1MX86</accession>
<dbReference type="AlphaFoldDB" id="A0AAW1MX86"/>
<dbReference type="EMBL" id="JBDFQZ010000002">
    <property type="protein sequence ID" value="KAK9749032.1"/>
    <property type="molecule type" value="Genomic_DNA"/>
</dbReference>
<reference evidence="1" key="1">
    <citation type="submission" date="2024-03" db="EMBL/GenBank/DDBJ databases">
        <title>WGS assembly of Saponaria officinalis var. Norfolk2.</title>
        <authorList>
            <person name="Jenkins J."/>
            <person name="Shu S."/>
            <person name="Grimwood J."/>
            <person name="Barry K."/>
            <person name="Goodstein D."/>
            <person name="Schmutz J."/>
            <person name="Leebens-Mack J."/>
            <person name="Osbourn A."/>
        </authorList>
    </citation>
    <scope>NUCLEOTIDE SEQUENCE [LARGE SCALE GENOMIC DNA]</scope>
    <source>
        <strain evidence="1">JIC</strain>
    </source>
</reference>
<dbReference type="Proteomes" id="UP001443914">
    <property type="component" value="Unassembled WGS sequence"/>
</dbReference>
<comment type="caution">
    <text evidence="1">The sequence shown here is derived from an EMBL/GenBank/DDBJ whole genome shotgun (WGS) entry which is preliminary data.</text>
</comment>
<name>A0AAW1MX86_SAPOF</name>
<keyword evidence="2" id="KW-1185">Reference proteome</keyword>
<protein>
    <submittedName>
        <fullName evidence="1">Uncharacterized protein</fullName>
    </submittedName>
</protein>